<dbReference type="InterPro" id="IPR001977">
    <property type="entry name" value="Depp_CoAkinase"/>
</dbReference>
<dbReference type="GO" id="GO:0005737">
    <property type="term" value="C:cytoplasm"/>
    <property type="evidence" value="ECO:0007669"/>
    <property type="project" value="UniProtKB-SubCell"/>
</dbReference>
<comment type="pathway">
    <text evidence="5">Cofactor biosynthesis; coenzyme A biosynthesis; CoA from (R)-pantothenate: step 5/5.</text>
</comment>
<reference evidence="7 8" key="1">
    <citation type="journal article" date="2019" name="ISME J.">
        <title>Candidatus Macondimonas diazotrophica, a novel gammaproteobacterial genus dominating crude-oil-contaminated coastal sediments.</title>
        <authorList>
            <person name="Karthikeyan S."/>
            <person name="Konstantinidis K."/>
        </authorList>
    </citation>
    <scope>NUCLEOTIDE SEQUENCE [LARGE SCALE GENOMIC DNA]</scope>
    <source>
        <strain evidence="7 8">KTK01</strain>
    </source>
</reference>
<dbReference type="Pfam" id="PF01121">
    <property type="entry name" value="CoaE"/>
    <property type="match status" value="1"/>
</dbReference>
<dbReference type="InterPro" id="IPR027417">
    <property type="entry name" value="P-loop_NTPase"/>
</dbReference>
<dbReference type="NCBIfam" id="TIGR00152">
    <property type="entry name" value="dephospho-CoA kinase"/>
    <property type="match status" value="1"/>
</dbReference>
<evidence type="ECO:0000256" key="5">
    <source>
        <dbReference type="HAMAP-Rule" id="MF_00376"/>
    </source>
</evidence>
<evidence type="ECO:0000256" key="2">
    <source>
        <dbReference type="ARBA" id="ARBA00022741"/>
    </source>
</evidence>
<dbReference type="UniPathway" id="UPA00241">
    <property type="reaction ID" value="UER00356"/>
</dbReference>
<dbReference type="CDD" id="cd02022">
    <property type="entry name" value="DPCK"/>
    <property type="match status" value="1"/>
</dbReference>
<comment type="similarity">
    <text evidence="1 5">Belongs to the CoaE family.</text>
</comment>
<keyword evidence="2 5" id="KW-0547">Nucleotide-binding</keyword>
<dbReference type="AlphaFoldDB" id="A0A4Z0FBC4"/>
<keyword evidence="5" id="KW-0963">Cytoplasm</keyword>
<evidence type="ECO:0000256" key="1">
    <source>
        <dbReference type="ARBA" id="ARBA00009018"/>
    </source>
</evidence>
<dbReference type="HAMAP" id="MF_00376">
    <property type="entry name" value="Dephospho_CoA_kinase"/>
    <property type="match status" value="1"/>
</dbReference>
<dbReference type="GO" id="GO:0005524">
    <property type="term" value="F:ATP binding"/>
    <property type="evidence" value="ECO:0007669"/>
    <property type="project" value="UniProtKB-UniRule"/>
</dbReference>
<sequence>MFIVGLTGGIASGKSTVAERFTRLGIPVIDADALARDVVEPGQPALDQLIQTFGTDMLTPDGRLDRERLREHVFAKPEQRRALDRIMHPAIGRAMQQALQAAQGPYVILMVPLLVETGQHRLVNRVLVVDVPESVQVRRLMGRDSCDETQAKAILGAQASRDQRLAAAHDIINNEGEPATLDAAVDSLHRAYLEMATDPHARERRWQLP</sequence>
<dbReference type="RefSeq" id="WP_135281082.1">
    <property type="nucleotide sequence ID" value="NZ_SRIO01000004.1"/>
</dbReference>
<dbReference type="EC" id="2.7.1.24" evidence="5 6"/>
<evidence type="ECO:0000313" key="8">
    <source>
        <dbReference type="Proteomes" id="UP000297890"/>
    </source>
</evidence>
<dbReference type="EMBL" id="SRIO01000004">
    <property type="protein sequence ID" value="TFZ83203.1"/>
    <property type="molecule type" value="Genomic_DNA"/>
</dbReference>
<keyword evidence="5 7" id="KW-0418">Kinase</keyword>
<dbReference type="GO" id="GO:0015937">
    <property type="term" value="P:coenzyme A biosynthetic process"/>
    <property type="evidence" value="ECO:0007669"/>
    <property type="project" value="UniProtKB-UniRule"/>
</dbReference>
<name>A0A4Z0FBC4_9GAMM</name>
<feature type="binding site" evidence="5">
    <location>
        <begin position="11"/>
        <end position="16"/>
    </location>
    <ligand>
        <name>ATP</name>
        <dbReference type="ChEBI" id="CHEBI:30616"/>
    </ligand>
</feature>
<keyword evidence="3 5" id="KW-0067">ATP-binding</keyword>
<comment type="catalytic activity">
    <reaction evidence="5">
        <text>3'-dephospho-CoA + ATP = ADP + CoA + H(+)</text>
        <dbReference type="Rhea" id="RHEA:18245"/>
        <dbReference type="ChEBI" id="CHEBI:15378"/>
        <dbReference type="ChEBI" id="CHEBI:30616"/>
        <dbReference type="ChEBI" id="CHEBI:57287"/>
        <dbReference type="ChEBI" id="CHEBI:57328"/>
        <dbReference type="ChEBI" id="CHEBI:456216"/>
        <dbReference type="EC" id="2.7.1.24"/>
    </reaction>
</comment>
<keyword evidence="5 7" id="KW-0808">Transferase</keyword>
<dbReference type="PANTHER" id="PTHR10695">
    <property type="entry name" value="DEPHOSPHO-COA KINASE-RELATED"/>
    <property type="match status" value="1"/>
</dbReference>
<comment type="subcellular location">
    <subcellularLocation>
        <location evidence="5">Cytoplasm</location>
    </subcellularLocation>
</comment>
<keyword evidence="4 5" id="KW-0173">Coenzyme A biosynthesis</keyword>
<dbReference type="SUPFAM" id="SSF52540">
    <property type="entry name" value="P-loop containing nucleoside triphosphate hydrolases"/>
    <property type="match status" value="1"/>
</dbReference>
<evidence type="ECO:0000256" key="4">
    <source>
        <dbReference type="ARBA" id="ARBA00022993"/>
    </source>
</evidence>
<evidence type="ECO:0000313" key="7">
    <source>
        <dbReference type="EMBL" id="TFZ83203.1"/>
    </source>
</evidence>
<proteinExistence type="inferred from homology"/>
<accession>A0A4Z0FBC4</accession>
<dbReference type="Gene3D" id="3.40.50.300">
    <property type="entry name" value="P-loop containing nucleotide triphosphate hydrolases"/>
    <property type="match status" value="1"/>
</dbReference>
<gene>
    <name evidence="5" type="primary">coaE</name>
    <name evidence="7" type="ORF">E4680_03860</name>
</gene>
<keyword evidence="8" id="KW-1185">Reference proteome</keyword>
<evidence type="ECO:0000256" key="6">
    <source>
        <dbReference type="NCBIfam" id="TIGR00152"/>
    </source>
</evidence>
<comment type="caution">
    <text evidence="7">The sequence shown here is derived from an EMBL/GenBank/DDBJ whole genome shotgun (WGS) entry which is preliminary data.</text>
</comment>
<protein>
    <recommendedName>
        <fullName evidence="5 6">Dephospho-CoA kinase</fullName>
        <ecNumber evidence="5 6">2.7.1.24</ecNumber>
    </recommendedName>
    <alternativeName>
        <fullName evidence="5">Dephosphocoenzyme A kinase</fullName>
    </alternativeName>
</protein>
<evidence type="ECO:0000256" key="3">
    <source>
        <dbReference type="ARBA" id="ARBA00022840"/>
    </source>
</evidence>
<organism evidence="7 8">
    <name type="scientific">Candidatus Macondimonas diazotrophica</name>
    <dbReference type="NCBI Taxonomy" id="2305248"/>
    <lineage>
        <taxon>Bacteria</taxon>
        <taxon>Pseudomonadati</taxon>
        <taxon>Pseudomonadota</taxon>
        <taxon>Gammaproteobacteria</taxon>
        <taxon>Chromatiales</taxon>
        <taxon>Ectothiorhodospiraceae</taxon>
        <taxon>Candidatus Macondimonas</taxon>
    </lineage>
</organism>
<dbReference type="Proteomes" id="UP000297890">
    <property type="component" value="Unassembled WGS sequence"/>
</dbReference>
<dbReference type="OrthoDB" id="9812943at2"/>
<dbReference type="PROSITE" id="PS51219">
    <property type="entry name" value="DPCK"/>
    <property type="match status" value="1"/>
</dbReference>
<comment type="function">
    <text evidence="5">Catalyzes the phosphorylation of the 3'-hydroxyl group of dephosphocoenzyme A to form coenzyme A.</text>
</comment>
<dbReference type="GO" id="GO:0004140">
    <property type="term" value="F:dephospho-CoA kinase activity"/>
    <property type="evidence" value="ECO:0007669"/>
    <property type="project" value="UniProtKB-UniRule"/>
</dbReference>
<dbReference type="PANTHER" id="PTHR10695:SF46">
    <property type="entry name" value="BIFUNCTIONAL COENZYME A SYNTHASE-RELATED"/>
    <property type="match status" value="1"/>
</dbReference>